<gene>
    <name evidence="1" type="ORF">MRB53_022090</name>
</gene>
<name>A0ACC2L5L9_PERAE</name>
<evidence type="ECO:0000313" key="1">
    <source>
        <dbReference type="EMBL" id="KAJ8628767.1"/>
    </source>
</evidence>
<dbReference type="EMBL" id="CM056815">
    <property type="protein sequence ID" value="KAJ8628767.1"/>
    <property type="molecule type" value="Genomic_DNA"/>
</dbReference>
<reference evidence="1 2" key="1">
    <citation type="journal article" date="2022" name="Hortic Res">
        <title>A haplotype resolved chromosomal level avocado genome allows analysis of novel avocado genes.</title>
        <authorList>
            <person name="Nath O."/>
            <person name="Fletcher S.J."/>
            <person name="Hayward A."/>
            <person name="Shaw L.M."/>
            <person name="Masouleh A.K."/>
            <person name="Furtado A."/>
            <person name="Henry R.J."/>
            <person name="Mitter N."/>
        </authorList>
    </citation>
    <scope>NUCLEOTIDE SEQUENCE [LARGE SCALE GENOMIC DNA]</scope>
    <source>
        <strain evidence="2">cv. Hass</strain>
    </source>
</reference>
<evidence type="ECO:0000313" key="2">
    <source>
        <dbReference type="Proteomes" id="UP001234297"/>
    </source>
</evidence>
<protein>
    <submittedName>
        <fullName evidence="1">Uncharacterized protein</fullName>
    </submittedName>
</protein>
<sequence length="1361" mass="149747">MTQPKMMGRGSDGGCGTQEKPCPVSRVSTRTLTPQTQTLDLYAQARKALCERSPFDSEEAAARVSTLPFGLAAFLSKSSDRRRKHKKSVHSESAAKAPRAVRSVWADTEEYFRYIVLADVESLGAKSDLGSGSGSGSGSCFSVPKLPVGAVGVDGDVGLAEVRVSNNVDVVEDVGLEPVSVAEELENEGQQIEIEAVGVENSNSGAAAEASPQKELENSDSGSIDLHWLFGSKHKLLLTSERPSKKRKLLGGEAGLDRLAAVGPSEGRNSVVCHACCSSDCSEQANRFLFCDSCSVCVHQRCYGVQDVPMEKWLCSHCRQRGCLKDDSKGKLAETEVVERPCLLCPKEGGALKPVDRDAGKSGNSGAVKFAHLFCSLWMPEVYVENMEMMEPIMNIGGIKDTRRRLVCFLCKVKYGVCIRCSHGTCRTSFHPMCAREAKLRMEIWGKVGCDSVELRAFCSKHSGSQDTSSGQQPENMTSVTVGSNSPASKLMPVTVPMNRSHKIKLGRKNRDNSVVDAKSTVDNCNEQSKNETQLDADTSAMRSNSLIPECGDSKLIINMEENKVTERAINDANPTDSFNLVLILKKLINQGKASVNDVASEVGIPPKSLGETLVDEHAPFPPEWRLKLIEWLRNYNVSGMPFGSKVEHSDAPSAVNVVGPGPVSADVPVTSSPPRRRVKGKIRILKDMKKESIGKESSFCNNSHPSKDSVTTEKACLDHPSHIDKDVDCCKDLVQEIRQPPNSLDTDAVVLNSSVKSSGEHQDCAAPSAPDLSSRESIYSSYIHPFINKRLTQMQNYLFLKQKNGSPECDGQREKGEQFVQARKMGILEFSPEDEVEGELLYFQNRLLDNAVAVKHRCEDLIFRVVTNLPHELDELRKQRWDAVFINQYLREVREAKKRGRKERRHREAQAVLAAATAAAAASSRISSLRKDAHDETAATLHEGPVKVNTVCGRAGLHAQSLPQAKETLSRLAVPKDSSGQTDLLQFSSDSSQEQPQICDICRRSETILNQILVCCNCKVSVHLGCYNSHTDSVGPWYCELCHELGLDRSSSVAECGLCGGTTGAFRKSTDGQWVHAFCAEWLLESTYRRGQPNPVEGMEGVSKERDRLVCCVCHRKHGVCMKCNYVGCQMTFNPNCSKNAGLFMNVKSAGGKLQHKAYCENHSTGQREKDETEQFGAEELRRLKQIRVELEKVRLLCERIIKREKLKRELVLCSHDILASRRDSVAFSVLVRSSFLPPDVSSESVTTSLKGHTDDNKSCSETMQRSDDITEDSTVSGKQLPHRPASIASQNIANNRDKRSKSKKYTETFQKEVVMTSDQASVQNQRLPKGYVYVPICSLPKEKPASCDAGSHESQEPDG</sequence>
<keyword evidence="2" id="KW-1185">Reference proteome</keyword>
<proteinExistence type="predicted"/>
<dbReference type="Proteomes" id="UP001234297">
    <property type="component" value="Chromosome 7"/>
</dbReference>
<organism evidence="1 2">
    <name type="scientific">Persea americana</name>
    <name type="common">Avocado</name>
    <dbReference type="NCBI Taxonomy" id="3435"/>
    <lineage>
        <taxon>Eukaryota</taxon>
        <taxon>Viridiplantae</taxon>
        <taxon>Streptophyta</taxon>
        <taxon>Embryophyta</taxon>
        <taxon>Tracheophyta</taxon>
        <taxon>Spermatophyta</taxon>
        <taxon>Magnoliopsida</taxon>
        <taxon>Magnoliidae</taxon>
        <taxon>Laurales</taxon>
        <taxon>Lauraceae</taxon>
        <taxon>Persea</taxon>
    </lineage>
</organism>
<comment type="caution">
    <text evidence="1">The sequence shown here is derived from an EMBL/GenBank/DDBJ whole genome shotgun (WGS) entry which is preliminary data.</text>
</comment>
<accession>A0ACC2L5L9</accession>